<proteinExistence type="predicted"/>
<dbReference type="OrthoDB" id="2210034at2759"/>
<comment type="caution">
    <text evidence="1">The sequence shown here is derived from an EMBL/GenBank/DDBJ whole genome shotgun (WGS) entry which is preliminary data.</text>
</comment>
<dbReference type="EMBL" id="JAANQT010002497">
    <property type="protein sequence ID" value="KAG1302325.1"/>
    <property type="molecule type" value="Genomic_DNA"/>
</dbReference>
<accession>A0A9P7BMT4</accession>
<protein>
    <recommendedName>
        <fullName evidence="3">Reverse transcriptase zinc-binding domain-containing protein</fullName>
    </recommendedName>
</protein>
<keyword evidence="2" id="KW-1185">Reference proteome</keyword>
<evidence type="ECO:0008006" key="3">
    <source>
        <dbReference type="Google" id="ProtNLM"/>
    </source>
</evidence>
<organism evidence="1 2">
    <name type="scientific">Rhizopus oryzae</name>
    <name type="common">Mucormycosis agent</name>
    <name type="synonym">Rhizopus arrhizus var. delemar</name>
    <dbReference type="NCBI Taxonomy" id="64495"/>
    <lineage>
        <taxon>Eukaryota</taxon>
        <taxon>Fungi</taxon>
        <taxon>Fungi incertae sedis</taxon>
        <taxon>Mucoromycota</taxon>
        <taxon>Mucoromycotina</taxon>
        <taxon>Mucoromycetes</taxon>
        <taxon>Mucorales</taxon>
        <taxon>Mucorineae</taxon>
        <taxon>Rhizopodaceae</taxon>
        <taxon>Rhizopus</taxon>
    </lineage>
</organism>
<evidence type="ECO:0000313" key="2">
    <source>
        <dbReference type="Proteomes" id="UP000716291"/>
    </source>
</evidence>
<evidence type="ECO:0000313" key="1">
    <source>
        <dbReference type="EMBL" id="KAG1302325.1"/>
    </source>
</evidence>
<sequence length="218" mass="24720">MCLSRSLGGLGVLDPGIQQHALQLRWLISLLRGAPIDPPATFWTLSMIYLTHGINAAPFISALGLLTGASSSPISSKQFRRLCLQGLTLSNDTSPLTAAAWKKFWAYPVSHACRNVWYRLLHRKIPHRPQLNRLIPSYFPFDTCSVCTAGSDTLEHFLYGRPKKWFVWQTVWDEYFHLLPLTTNQLQKALFHLEFSPPIYRPLSVSPAIVVEYMLLAI</sequence>
<reference evidence="1" key="1">
    <citation type="journal article" date="2020" name="Microb. Genom.">
        <title>Genetic diversity of clinical and environmental Mucorales isolates obtained from an investigation of mucormycosis cases among solid organ transplant recipients.</title>
        <authorList>
            <person name="Nguyen M.H."/>
            <person name="Kaul D."/>
            <person name="Muto C."/>
            <person name="Cheng S.J."/>
            <person name="Richter R.A."/>
            <person name="Bruno V.M."/>
            <person name="Liu G."/>
            <person name="Beyhan S."/>
            <person name="Sundermann A.J."/>
            <person name="Mounaud S."/>
            <person name="Pasculle A.W."/>
            <person name="Nierman W.C."/>
            <person name="Driscoll E."/>
            <person name="Cumbie R."/>
            <person name="Clancy C.J."/>
            <person name="Dupont C.L."/>
        </authorList>
    </citation>
    <scope>NUCLEOTIDE SEQUENCE</scope>
    <source>
        <strain evidence="1">GL11</strain>
    </source>
</reference>
<dbReference type="Proteomes" id="UP000716291">
    <property type="component" value="Unassembled WGS sequence"/>
</dbReference>
<gene>
    <name evidence="1" type="ORF">G6F64_011026</name>
</gene>
<dbReference type="AlphaFoldDB" id="A0A9P7BMT4"/>
<name>A0A9P7BMT4_RHIOR</name>